<dbReference type="EMBL" id="SWRJ01000011">
    <property type="protein sequence ID" value="NFI23379.1"/>
    <property type="molecule type" value="Genomic_DNA"/>
</dbReference>
<dbReference type="AlphaFoldDB" id="A0A0A2HAB4"/>
<evidence type="ECO:0000313" key="7">
    <source>
        <dbReference type="EMBL" id="QRI53605.1"/>
    </source>
</evidence>
<organism evidence="2 9">
    <name type="scientific">Clostridium botulinum</name>
    <dbReference type="NCBI Taxonomy" id="1491"/>
    <lineage>
        <taxon>Bacteria</taxon>
        <taxon>Bacillati</taxon>
        <taxon>Bacillota</taxon>
        <taxon>Clostridia</taxon>
        <taxon>Eubacteriales</taxon>
        <taxon>Clostridiaceae</taxon>
        <taxon>Clostridium</taxon>
    </lineage>
</organism>
<feature type="transmembrane region" description="Helical" evidence="1">
    <location>
        <begin position="56"/>
        <end position="82"/>
    </location>
</feature>
<dbReference type="Proteomes" id="UP000472521">
    <property type="component" value="Unassembled WGS sequence"/>
</dbReference>
<gene>
    <name evidence="2" type="primary">bofA</name>
    <name evidence="2" type="ORF">EXM69_18805</name>
    <name evidence="4" type="ORF">FC794_18945</name>
    <name evidence="6" type="ORF">FC871_20280</name>
    <name evidence="5" type="ORF">FC964_18865</name>
    <name evidence="3" type="ORF">FCV25_18325</name>
    <name evidence="7" type="ORF">JQS73_00190</name>
</gene>
<keyword evidence="1" id="KW-0812">Transmembrane</keyword>
<reference evidence="2 9" key="2">
    <citation type="submission" date="2019-02" db="EMBL/GenBank/DDBJ databases">
        <title>Genome sequencing of Clostridium botulinum clinical isolates.</title>
        <authorList>
            <person name="Brunt J."/>
            <person name="Van Vliet A.H.M."/>
            <person name="Stringer S.C."/>
            <person name="Grant K.A."/>
            <person name="Carter A.C."/>
            <person name="Peck M.W."/>
        </authorList>
    </citation>
    <scope>NUCLEOTIDE SEQUENCE [LARGE SCALE GENOMIC DNA]</scope>
    <source>
        <strain evidence="2 9">H142660711</strain>
    </source>
</reference>
<dbReference type="OMA" id="FINMAGK"/>
<sequence length="86" mass="9587">MGIEYIAYFILAIFLLFVVVKIFSWPLKILLSLIGNAILGTVLLFILNVIGGAFNFYIGINIWTALIAGFFGIPGVIFLIIFKLFL</sequence>
<dbReference type="SMR" id="A0A0A2HAB4"/>
<dbReference type="Proteomes" id="UP000478995">
    <property type="component" value="Unassembled WGS sequence"/>
</dbReference>
<evidence type="ECO:0000313" key="12">
    <source>
        <dbReference type="Proteomes" id="UP000482543"/>
    </source>
</evidence>
<protein>
    <submittedName>
        <fullName evidence="2 7">Pro-sigmaK processing inhibitor BofA</fullName>
    </submittedName>
</protein>
<evidence type="ECO:0000313" key="8">
    <source>
        <dbReference type="Proteomes" id="UP000472521"/>
    </source>
</evidence>
<dbReference type="Proteomes" id="UP000663464">
    <property type="component" value="Chromosome"/>
</dbReference>
<dbReference type="Pfam" id="PF07441">
    <property type="entry name" value="BofA"/>
    <property type="match status" value="1"/>
</dbReference>
<dbReference type="NCBIfam" id="TIGR02862">
    <property type="entry name" value="spore_BofA"/>
    <property type="match status" value="1"/>
</dbReference>
<dbReference type="EMBL" id="CP069280">
    <property type="protein sequence ID" value="QRI53605.1"/>
    <property type="molecule type" value="Genomic_DNA"/>
</dbReference>
<evidence type="ECO:0000313" key="4">
    <source>
        <dbReference type="EMBL" id="NFG18801.1"/>
    </source>
</evidence>
<evidence type="ECO:0000256" key="1">
    <source>
        <dbReference type="SAM" id="Phobius"/>
    </source>
</evidence>
<dbReference type="InterPro" id="IPR010001">
    <property type="entry name" value="BofA"/>
</dbReference>
<reference evidence="7 13" key="1">
    <citation type="journal article" date="2014" name="J. Infect. Dis.">
        <title>Molecular characterization of a novel botulinum neurotoxin type H gene.</title>
        <authorList>
            <person name="Dover N."/>
            <person name="Barash J.R."/>
            <person name="Hill K.K."/>
            <person name="Xie G."/>
            <person name="Arnon S.S."/>
        </authorList>
    </citation>
    <scope>NUCLEOTIDE SEQUENCE [LARGE SCALE GENOMIC DNA]</scope>
    <source>
        <strain evidence="7 13">IBCA10-7060</strain>
    </source>
</reference>
<dbReference type="EMBL" id="SWQE01000021">
    <property type="protein sequence ID" value="NFJ10750.1"/>
    <property type="molecule type" value="Genomic_DNA"/>
</dbReference>
<reference evidence="7" key="4">
    <citation type="submission" date="2021-02" db="EMBL/GenBank/DDBJ databases">
        <authorList>
            <person name="Dover N."/>
            <person name="Barash J.R."/>
            <person name="Bell J.M."/>
            <person name="Sylvester M.D."/>
            <person name="Arnon S."/>
        </authorList>
    </citation>
    <scope>NUCLEOTIDE SEQUENCE</scope>
    <source>
        <strain evidence="7">IBCA10-7060</strain>
    </source>
</reference>
<dbReference type="RefSeq" id="WP_003359493.1">
    <property type="nucleotide sequence ID" value="NZ_AP014696.1"/>
</dbReference>
<reference evidence="8 10" key="3">
    <citation type="submission" date="2019-04" db="EMBL/GenBank/DDBJ databases">
        <title>Genome sequencing of Clostridium botulinum Groups I-IV and Clostridium butyricum.</title>
        <authorList>
            <person name="Brunt J."/>
            <person name="Van Vliet A.H.M."/>
            <person name="Stringer S.C."/>
            <person name="Carter A.T."/>
            <person name="Peck M.W."/>
        </authorList>
    </citation>
    <scope>NUCLEOTIDE SEQUENCE [LARGE SCALE GENOMIC DNA]</scope>
    <source>
        <strain evidence="6 11">Colworth BL30</strain>
        <strain evidence="5 12">IFR 15/034</strain>
        <strain evidence="4 10">IFR 18/037</strain>
        <strain evidence="3 8">IFR 18/054</strain>
    </source>
</reference>
<evidence type="ECO:0000313" key="5">
    <source>
        <dbReference type="EMBL" id="NFI23379.1"/>
    </source>
</evidence>
<dbReference type="Proteomes" id="UP000482543">
    <property type="component" value="Unassembled WGS sequence"/>
</dbReference>
<evidence type="ECO:0000313" key="11">
    <source>
        <dbReference type="Proteomes" id="UP000480039"/>
    </source>
</evidence>
<dbReference type="EMBL" id="SWND01000017">
    <property type="protein sequence ID" value="NFF03652.1"/>
    <property type="molecule type" value="Genomic_DNA"/>
</dbReference>
<evidence type="ECO:0000313" key="6">
    <source>
        <dbReference type="EMBL" id="NFJ10750.1"/>
    </source>
</evidence>
<dbReference type="Proteomes" id="UP000473887">
    <property type="component" value="Unassembled WGS sequence"/>
</dbReference>
<feature type="transmembrane region" description="Helical" evidence="1">
    <location>
        <begin position="30"/>
        <end position="50"/>
    </location>
</feature>
<dbReference type="Proteomes" id="UP000480039">
    <property type="component" value="Unassembled WGS sequence"/>
</dbReference>
<dbReference type="GeneID" id="5187909"/>
<evidence type="ECO:0000313" key="9">
    <source>
        <dbReference type="Proteomes" id="UP000473887"/>
    </source>
</evidence>
<dbReference type="OrthoDB" id="1699162at2"/>
<name>A0A0A2HAB4_CLOBO</name>
<evidence type="ECO:0000313" key="2">
    <source>
        <dbReference type="EMBL" id="NEZ93930.1"/>
    </source>
</evidence>
<accession>A0A0A2HAB4</accession>
<dbReference type="EMBL" id="SGKC01000059">
    <property type="protein sequence ID" value="NEZ93930.1"/>
    <property type="molecule type" value="Genomic_DNA"/>
</dbReference>
<feature type="transmembrane region" description="Helical" evidence="1">
    <location>
        <begin position="6"/>
        <end position="23"/>
    </location>
</feature>
<evidence type="ECO:0000313" key="3">
    <source>
        <dbReference type="EMBL" id="NFF03652.1"/>
    </source>
</evidence>
<proteinExistence type="predicted"/>
<keyword evidence="1" id="KW-1133">Transmembrane helix</keyword>
<evidence type="ECO:0000313" key="10">
    <source>
        <dbReference type="Proteomes" id="UP000478995"/>
    </source>
</evidence>
<evidence type="ECO:0000313" key="13">
    <source>
        <dbReference type="Proteomes" id="UP000663464"/>
    </source>
</evidence>
<keyword evidence="1" id="KW-0472">Membrane</keyword>
<dbReference type="EMBL" id="SWOY01000016">
    <property type="protein sequence ID" value="NFG18801.1"/>
    <property type="molecule type" value="Genomic_DNA"/>
</dbReference>